<name>A0A2G9S8W7_AQUCT</name>
<sequence length="73" mass="7593">MYPPIQGENRSDPISCWAVSVAAGVEDTADNGSPIVTLWVTSLPIHFSDVVSCVLCRASAAGDQTGAASKSRK</sequence>
<dbReference type="EMBL" id="KV926323">
    <property type="protein sequence ID" value="PIO35873.1"/>
    <property type="molecule type" value="Genomic_DNA"/>
</dbReference>
<proteinExistence type="predicted"/>
<dbReference type="OrthoDB" id="430326at2759"/>
<gene>
    <name evidence="1" type="ORF">AB205_0033110</name>
</gene>
<protein>
    <submittedName>
        <fullName evidence="1">Uncharacterized protein</fullName>
    </submittedName>
</protein>
<dbReference type="Proteomes" id="UP000228934">
    <property type="component" value="Unassembled WGS sequence"/>
</dbReference>
<evidence type="ECO:0000313" key="2">
    <source>
        <dbReference type="Proteomes" id="UP000228934"/>
    </source>
</evidence>
<accession>A0A2G9S8W7</accession>
<organism evidence="1 2">
    <name type="scientific">Aquarana catesbeiana</name>
    <name type="common">American bullfrog</name>
    <name type="synonym">Rana catesbeiana</name>
    <dbReference type="NCBI Taxonomy" id="8400"/>
    <lineage>
        <taxon>Eukaryota</taxon>
        <taxon>Metazoa</taxon>
        <taxon>Chordata</taxon>
        <taxon>Craniata</taxon>
        <taxon>Vertebrata</taxon>
        <taxon>Euteleostomi</taxon>
        <taxon>Amphibia</taxon>
        <taxon>Batrachia</taxon>
        <taxon>Anura</taxon>
        <taxon>Neobatrachia</taxon>
        <taxon>Ranoidea</taxon>
        <taxon>Ranidae</taxon>
        <taxon>Aquarana</taxon>
    </lineage>
</organism>
<dbReference type="AlphaFoldDB" id="A0A2G9S8W7"/>
<evidence type="ECO:0000313" key="1">
    <source>
        <dbReference type="EMBL" id="PIO35873.1"/>
    </source>
</evidence>
<keyword evidence="2" id="KW-1185">Reference proteome</keyword>
<reference evidence="2" key="1">
    <citation type="journal article" date="2017" name="Nat. Commun.">
        <title>The North American bullfrog draft genome provides insight into hormonal regulation of long noncoding RNA.</title>
        <authorList>
            <person name="Hammond S.A."/>
            <person name="Warren R.L."/>
            <person name="Vandervalk B.P."/>
            <person name="Kucuk E."/>
            <person name="Khan H."/>
            <person name="Gibb E.A."/>
            <person name="Pandoh P."/>
            <person name="Kirk H."/>
            <person name="Zhao Y."/>
            <person name="Jones M."/>
            <person name="Mungall A.J."/>
            <person name="Coope R."/>
            <person name="Pleasance S."/>
            <person name="Moore R.A."/>
            <person name="Holt R.A."/>
            <person name="Round J.M."/>
            <person name="Ohora S."/>
            <person name="Walle B.V."/>
            <person name="Veldhoen N."/>
            <person name="Helbing C.C."/>
            <person name="Birol I."/>
        </authorList>
    </citation>
    <scope>NUCLEOTIDE SEQUENCE [LARGE SCALE GENOMIC DNA]</scope>
</reference>